<feature type="transmembrane region" description="Helical" evidence="1">
    <location>
        <begin position="343"/>
        <end position="365"/>
    </location>
</feature>
<dbReference type="AlphaFoldDB" id="A0A1M6N2N9"/>
<feature type="transmembrane region" description="Helical" evidence="1">
    <location>
        <begin position="191"/>
        <end position="222"/>
    </location>
</feature>
<keyword evidence="1" id="KW-1133">Transmembrane helix</keyword>
<evidence type="ECO:0000256" key="1">
    <source>
        <dbReference type="SAM" id="Phobius"/>
    </source>
</evidence>
<gene>
    <name evidence="2" type="ORF">SAMN02745216_02491</name>
</gene>
<dbReference type="EMBL" id="FQZU01000014">
    <property type="protein sequence ID" value="SHJ89955.1"/>
    <property type="molecule type" value="Genomic_DNA"/>
</dbReference>
<keyword evidence="1" id="KW-0812">Transmembrane</keyword>
<feature type="transmembrane region" description="Helical" evidence="1">
    <location>
        <begin position="163"/>
        <end position="179"/>
    </location>
</feature>
<name>A0A1M6N2N9_9BACT</name>
<evidence type="ECO:0000313" key="2">
    <source>
        <dbReference type="EMBL" id="SHJ89955.1"/>
    </source>
</evidence>
<evidence type="ECO:0000313" key="3">
    <source>
        <dbReference type="Proteomes" id="UP000183994"/>
    </source>
</evidence>
<dbReference type="RefSeq" id="WP_073476264.1">
    <property type="nucleotide sequence ID" value="NZ_FQZU01000014.1"/>
</dbReference>
<organism evidence="2 3">
    <name type="scientific">Desulfatibacillum alkenivorans DSM 16219</name>
    <dbReference type="NCBI Taxonomy" id="1121393"/>
    <lineage>
        <taxon>Bacteria</taxon>
        <taxon>Pseudomonadati</taxon>
        <taxon>Thermodesulfobacteriota</taxon>
        <taxon>Desulfobacteria</taxon>
        <taxon>Desulfobacterales</taxon>
        <taxon>Desulfatibacillaceae</taxon>
        <taxon>Desulfatibacillum</taxon>
    </lineage>
</organism>
<dbReference type="STRING" id="1121393.SAMN02745216_02491"/>
<proteinExistence type="predicted"/>
<keyword evidence="1" id="KW-0472">Membrane</keyword>
<feature type="transmembrane region" description="Helical" evidence="1">
    <location>
        <begin position="417"/>
        <end position="440"/>
    </location>
</feature>
<dbReference type="OrthoDB" id="9882432at2"/>
<feature type="transmembrane region" description="Helical" evidence="1">
    <location>
        <begin position="23"/>
        <end position="48"/>
    </location>
</feature>
<reference evidence="3" key="1">
    <citation type="submission" date="2016-11" db="EMBL/GenBank/DDBJ databases">
        <authorList>
            <person name="Varghese N."/>
            <person name="Submissions S."/>
        </authorList>
    </citation>
    <scope>NUCLEOTIDE SEQUENCE [LARGE SCALE GENOMIC DNA]</scope>
    <source>
        <strain evidence="3">DSM 16219</strain>
    </source>
</reference>
<sequence>MGGVGTPDGERPNKIGSEFQTGWFNILVGISLAYIAIVSFHGYFNHFVDDEFKHILLMREHGVWGFIKYYYYESDGRFVSFFLMYWMEKINTMVPLHRVLGLVQSALIAGCLYLLQKRLLGSKTQGGVIRKGLLWSLCIVETAMVLMIIPYKADVLLCIQGPSVYMTSFYLLVPVLIFLDRYAKGGGAGNLFFAGALSFLAAGCQEIYGSMAIGLCLVFLGVKAADAKAPNLGGWAGEALRSTAYIFRRIVKMPYACYAVFLAFHGAGLTIIALSPGVADKRAFINAPGLPLWQDALQVLMNTLMETAKPKLYMIPVLAFLIAWLLVGIWGCKKREGDFVPENAAIFGLLVFMNFCLMLIMNVISHISMGTPLAARAYTAPFLFIFLLTVPAMIAVAQNSEALFSVKGKPLFQMKTAVNIGLILFFAFHVLNAAFQAVLIPETLNHHKARLAREALLENPPAGEGPIVLPKLPYVTMHKKNPLDTFPEGYLNQRMVRFYNLNRPVVLEKAPEVQESMGQLIIRAIKNRILL</sequence>
<keyword evidence="3" id="KW-1185">Reference proteome</keyword>
<feature type="transmembrane region" description="Helical" evidence="1">
    <location>
        <begin position="99"/>
        <end position="120"/>
    </location>
</feature>
<feature type="transmembrane region" description="Helical" evidence="1">
    <location>
        <begin position="132"/>
        <end position="151"/>
    </location>
</feature>
<feature type="transmembrane region" description="Helical" evidence="1">
    <location>
        <begin position="377"/>
        <end position="397"/>
    </location>
</feature>
<feature type="transmembrane region" description="Helical" evidence="1">
    <location>
        <begin position="253"/>
        <end position="274"/>
    </location>
</feature>
<accession>A0A1M6N2N9</accession>
<feature type="transmembrane region" description="Helical" evidence="1">
    <location>
        <begin position="312"/>
        <end position="331"/>
    </location>
</feature>
<dbReference type="Proteomes" id="UP000183994">
    <property type="component" value="Unassembled WGS sequence"/>
</dbReference>
<protein>
    <submittedName>
        <fullName evidence="2">Uncharacterized protein</fullName>
    </submittedName>
</protein>